<evidence type="ECO:0000256" key="3">
    <source>
        <dbReference type="ARBA" id="ARBA00012239"/>
    </source>
</evidence>
<dbReference type="Gene3D" id="3.40.640.10">
    <property type="entry name" value="Type I PLP-dependent aspartate aminotransferase-like (Major domain)"/>
    <property type="match status" value="1"/>
</dbReference>
<dbReference type="InterPro" id="IPR015424">
    <property type="entry name" value="PyrdxlP-dep_Trfase"/>
</dbReference>
<dbReference type="InterPro" id="IPR015421">
    <property type="entry name" value="PyrdxlP-dep_Trfase_major"/>
</dbReference>
<protein>
    <recommendedName>
        <fullName evidence="3">cysteine desulfurase</fullName>
        <ecNumber evidence="3">2.8.1.7</ecNumber>
    </recommendedName>
</protein>
<dbReference type="EC" id="2.8.1.7" evidence="3"/>
<comment type="caution">
    <text evidence="8">The sequence shown here is derived from an EMBL/GenBank/DDBJ whole genome shotgun (WGS) entry which is preliminary data.</text>
</comment>
<evidence type="ECO:0000313" key="9">
    <source>
        <dbReference type="Proteomes" id="UP000253208"/>
    </source>
</evidence>
<dbReference type="InterPro" id="IPR016454">
    <property type="entry name" value="Cysteine_dSase"/>
</dbReference>
<accession>A0A367FW83</accession>
<dbReference type="PANTHER" id="PTHR43586:SF4">
    <property type="entry name" value="ISOPENICILLIN N EPIMERASE"/>
    <property type="match status" value="1"/>
</dbReference>
<keyword evidence="4" id="KW-0663">Pyridoxal phosphate</keyword>
<dbReference type="GO" id="GO:0031071">
    <property type="term" value="F:cysteine desulfurase activity"/>
    <property type="evidence" value="ECO:0007669"/>
    <property type="project" value="UniProtKB-EC"/>
</dbReference>
<dbReference type="PANTHER" id="PTHR43586">
    <property type="entry name" value="CYSTEINE DESULFURASE"/>
    <property type="match status" value="1"/>
</dbReference>
<evidence type="ECO:0000256" key="4">
    <source>
        <dbReference type="ARBA" id="ARBA00022898"/>
    </source>
</evidence>
<dbReference type="EMBL" id="PSQG01000021">
    <property type="protein sequence ID" value="RCH42538.1"/>
    <property type="molecule type" value="Genomic_DNA"/>
</dbReference>
<dbReference type="InterPro" id="IPR020578">
    <property type="entry name" value="Aminotrans_V_PyrdxlP_BS"/>
</dbReference>
<dbReference type="Proteomes" id="UP000253208">
    <property type="component" value="Unassembled WGS sequence"/>
</dbReference>
<dbReference type="SUPFAM" id="SSF53383">
    <property type="entry name" value="PLP-dependent transferases"/>
    <property type="match status" value="1"/>
</dbReference>
<evidence type="ECO:0000256" key="6">
    <source>
        <dbReference type="RuleBase" id="RU004504"/>
    </source>
</evidence>
<dbReference type="Pfam" id="PF00266">
    <property type="entry name" value="Aminotran_5"/>
    <property type="match status" value="1"/>
</dbReference>
<reference evidence="8 9" key="1">
    <citation type="submission" date="2018-02" db="EMBL/GenBank/DDBJ databases">
        <title>Complete genome sequencing of Faecalibacterium prausnitzii strains isolated from the human gut.</title>
        <authorList>
            <person name="Fitzgerald B.C."/>
            <person name="Shkoporov A.N."/>
            <person name="Ross P.R."/>
            <person name="Hill C."/>
        </authorList>
    </citation>
    <scope>NUCLEOTIDE SEQUENCE [LARGE SCALE GENOMIC DNA]</scope>
    <source>
        <strain evidence="8 9">APC942/31-1</strain>
    </source>
</reference>
<feature type="domain" description="Aminotransferase class V" evidence="7">
    <location>
        <begin position="2"/>
        <end position="369"/>
    </location>
</feature>
<evidence type="ECO:0000259" key="7">
    <source>
        <dbReference type="Pfam" id="PF00266"/>
    </source>
</evidence>
<dbReference type="PROSITE" id="PS00595">
    <property type="entry name" value="AA_TRANSFER_CLASS_5"/>
    <property type="match status" value="1"/>
</dbReference>
<name>A0A367FW83_9FIRM</name>
<comment type="similarity">
    <text evidence="2">Belongs to the class-V pyridoxal-phosphate-dependent aminotransferase family. Csd subfamily.</text>
</comment>
<comment type="catalytic activity">
    <reaction evidence="5">
        <text>(sulfur carrier)-H + L-cysteine = (sulfur carrier)-SH + L-alanine</text>
        <dbReference type="Rhea" id="RHEA:43892"/>
        <dbReference type="Rhea" id="RHEA-COMP:14737"/>
        <dbReference type="Rhea" id="RHEA-COMP:14739"/>
        <dbReference type="ChEBI" id="CHEBI:29917"/>
        <dbReference type="ChEBI" id="CHEBI:35235"/>
        <dbReference type="ChEBI" id="CHEBI:57972"/>
        <dbReference type="ChEBI" id="CHEBI:64428"/>
        <dbReference type="EC" id="2.8.1.7"/>
    </reaction>
</comment>
<dbReference type="AlphaFoldDB" id="A0A367FW83"/>
<dbReference type="NCBIfam" id="TIGR01977">
    <property type="entry name" value="am_tr_V_EF2568"/>
    <property type="match status" value="1"/>
</dbReference>
<comment type="cofactor">
    <cofactor evidence="1 6">
        <name>pyridoxal 5'-phosphate</name>
        <dbReference type="ChEBI" id="CHEBI:597326"/>
    </cofactor>
</comment>
<gene>
    <name evidence="8" type="ORF">C4886_13950</name>
</gene>
<dbReference type="PIRSF" id="PIRSF005572">
    <property type="entry name" value="NifS"/>
    <property type="match status" value="1"/>
</dbReference>
<dbReference type="Gene3D" id="3.90.1150.10">
    <property type="entry name" value="Aspartate Aminotransferase, domain 1"/>
    <property type="match status" value="1"/>
</dbReference>
<dbReference type="InterPro" id="IPR015422">
    <property type="entry name" value="PyrdxlP-dep_Trfase_small"/>
</dbReference>
<sequence>MIYLDNAATSFHKPDCVLRAVVEAMQHAGNSGRGSSGEAMAASRLIFNTRCQIAEMFDVWGPECVAFTSNDTEALNIALQGTLHPEEGTIHAICTEMDHNSVLRPLYRLEKKGMELTILPADRKGRISLTELEAAIRPETKVIVCTHASNLTGNLNDIHAIGEIAQKHQKLFIVDAAQTAGVFPISMKKDHIDILCFSGHKGLMGPQGTGAICVRPGVSVEPLKVGGSGVLTFQREHPQDMPEALEAGTLNSHGIAGLGAAISWITEIGTEQIRKREQQLMWRFYDQVKEIPGVTLYGDFSREERSPVVTLNIAEMDSAEVAMILDEEYGISVRAGGHCAPLMHKALGTEKTGAVRFSFSYFNTEEEVDTAAGAVKELAAE</sequence>
<dbReference type="RefSeq" id="WP_114002582.1">
    <property type="nucleotide sequence ID" value="NZ_PSQG01000021.1"/>
</dbReference>
<organism evidence="8 9">
    <name type="scientific">Blautia obeum</name>
    <dbReference type="NCBI Taxonomy" id="40520"/>
    <lineage>
        <taxon>Bacteria</taxon>
        <taxon>Bacillati</taxon>
        <taxon>Bacillota</taxon>
        <taxon>Clostridia</taxon>
        <taxon>Lachnospirales</taxon>
        <taxon>Lachnospiraceae</taxon>
        <taxon>Blautia</taxon>
    </lineage>
</organism>
<evidence type="ECO:0000313" key="8">
    <source>
        <dbReference type="EMBL" id="RCH42538.1"/>
    </source>
</evidence>
<dbReference type="InterPro" id="IPR010969">
    <property type="entry name" value="Cys_dSase-rel_unknwn_funct"/>
</dbReference>
<evidence type="ECO:0000256" key="5">
    <source>
        <dbReference type="ARBA" id="ARBA00050776"/>
    </source>
</evidence>
<proteinExistence type="inferred from homology"/>
<evidence type="ECO:0000256" key="1">
    <source>
        <dbReference type="ARBA" id="ARBA00001933"/>
    </source>
</evidence>
<evidence type="ECO:0000256" key="2">
    <source>
        <dbReference type="ARBA" id="ARBA00010447"/>
    </source>
</evidence>
<dbReference type="InterPro" id="IPR000192">
    <property type="entry name" value="Aminotrans_V_dom"/>
</dbReference>